<dbReference type="AlphaFoldDB" id="A0A518CZK4"/>
<gene>
    <name evidence="8 9" type="primary">panC</name>
    <name evidence="9" type="ORF">Pla163_17580</name>
</gene>
<comment type="miscellaneous">
    <text evidence="8">The reaction proceeds by a bi uni uni bi ping pong mechanism.</text>
</comment>
<dbReference type="PANTHER" id="PTHR21299">
    <property type="entry name" value="CYTIDYLATE KINASE/PANTOATE-BETA-ALANINE LIGASE"/>
    <property type="match status" value="1"/>
</dbReference>
<feature type="active site" description="Proton donor" evidence="8">
    <location>
        <position position="50"/>
    </location>
</feature>
<feature type="binding site" evidence="8">
    <location>
        <begin position="43"/>
        <end position="50"/>
    </location>
    <ligand>
        <name>ATP</name>
        <dbReference type="ChEBI" id="CHEBI:30616"/>
    </ligand>
</feature>
<feature type="binding site" evidence="8">
    <location>
        <begin position="205"/>
        <end position="208"/>
    </location>
    <ligand>
        <name>ATP</name>
        <dbReference type="ChEBI" id="CHEBI:30616"/>
    </ligand>
</feature>
<dbReference type="GO" id="GO:0004592">
    <property type="term" value="F:pantoate-beta-alanine ligase activity"/>
    <property type="evidence" value="ECO:0007669"/>
    <property type="project" value="UniProtKB-UniRule"/>
</dbReference>
<dbReference type="GO" id="GO:0005829">
    <property type="term" value="C:cytosol"/>
    <property type="evidence" value="ECO:0007669"/>
    <property type="project" value="TreeGrafter"/>
</dbReference>
<feature type="binding site" evidence="8">
    <location>
        <position position="74"/>
    </location>
    <ligand>
        <name>beta-alanine</name>
        <dbReference type="ChEBI" id="CHEBI:57966"/>
    </ligand>
</feature>
<feature type="binding site" evidence="8">
    <location>
        <begin position="170"/>
        <end position="173"/>
    </location>
    <ligand>
        <name>ATP</name>
        <dbReference type="ChEBI" id="CHEBI:30616"/>
    </ligand>
</feature>
<dbReference type="GO" id="GO:0005524">
    <property type="term" value="F:ATP binding"/>
    <property type="evidence" value="ECO:0007669"/>
    <property type="project" value="UniProtKB-KW"/>
</dbReference>
<dbReference type="NCBIfam" id="TIGR00018">
    <property type="entry name" value="panC"/>
    <property type="match status" value="1"/>
</dbReference>
<dbReference type="SUPFAM" id="SSF52374">
    <property type="entry name" value="Nucleotidylyl transferase"/>
    <property type="match status" value="1"/>
</dbReference>
<dbReference type="Gene3D" id="3.30.1300.10">
    <property type="entry name" value="Pantoate-beta-alanine ligase, C-terminal domain"/>
    <property type="match status" value="1"/>
</dbReference>
<proteinExistence type="inferred from homology"/>
<keyword evidence="8" id="KW-0963">Cytoplasm</keyword>
<comment type="pathway">
    <text evidence="1 8">Cofactor biosynthesis; (R)-pantothenate biosynthesis; (R)-pantothenate from (R)-pantoate and beta-alanine: step 1/1.</text>
</comment>
<keyword evidence="6 8" id="KW-0067">ATP-binding</keyword>
<comment type="subunit">
    <text evidence="8">Homodimer.</text>
</comment>
<organism evidence="9 10">
    <name type="scientific">Rohdeia mirabilis</name>
    <dbReference type="NCBI Taxonomy" id="2528008"/>
    <lineage>
        <taxon>Bacteria</taxon>
        <taxon>Pseudomonadati</taxon>
        <taxon>Planctomycetota</taxon>
        <taxon>Planctomycetia</taxon>
        <taxon>Planctomycetia incertae sedis</taxon>
        <taxon>Rohdeia</taxon>
    </lineage>
</organism>
<dbReference type="Gene3D" id="3.40.50.620">
    <property type="entry name" value="HUPs"/>
    <property type="match status" value="1"/>
</dbReference>
<evidence type="ECO:0000313" key="10">
    <source>
        <dbReference type="Proteomes" id="UP000319342"/>
    </source>
</evidence>
<dbReference type="HAMAP" id="MF_00158">
    <property type="entry name" value="PanC"/>
    <property type="match status" value="1"/>
</dbReference>
<comment type="catalytic activity">
    <reaction evidence="7 8">
        <text>(R)-pantoate + beta-alanine + ATP = (R)-pantothenate + AMP + diphosphate + H(+)</text>
        <dbReference type="Rhea" id="RHEA:10912"/>
        <dbReference type="ChEBI" id="CHEBI:15378"/>
        <dbReference type="ChEBI" id="CHEBI:15980"/>
        <dbReference type="ChEBI" id="CHEBI:29032"/>
        <dbReference type="ChEBI" id="CHEBI:30616"/>
        <dbReference type="ChEBI" id="CHEBI:33019"/>
        <dbReference type="ChEBI" id="CHEBI:57966"/>
        <dbReference type="ChEBI" id="CHEBI:456215"/>
        <dbReference type="EC" id="6.3.2.1"/>
    </reaction>
</comment>
<dbReference type="NCBIfam" id="TIGR00125">
    <property type="entry name" value="cyt_tran_rel"/>
    <property type="match status" value="1"/>
</dbReference>
<accession>A0A518CZK4</accession>
<keyword evidence="3 8" id="KW-0436">Ligase</keyword>
<evidence type="ECO:0000256" key="8">
    <source>
        <dbReference type="HAMAP-Rule" id="MF_00158"/>
    </source>
</evidence>
<dbReference type="InterPro" id="IPR014729">
    <property type="entry name" value="Rossmann-like_a/b/a_fold"/>
</dbReference>
<dbReference type="InterPro" id="IPR042176">
    <property type="entry name" value="Pantoate_ligase_C"/>
</dbReference>
<dbReference type="OrthoDB" id="9773087at2"/>
<dbReference type="EC" id="6.3.2.1" evidence="8"/>
<feature type="binding site" evidence="8">
    <location>
        <position position="176"/>
    </location>
    <ligand>
        <name>(R)-pantoate</name>
        <dbReference type="ChEBI" id="CHEBI:15980"/>
    </ligand>
</feature>
<evidence type="ECO:0000256" key="3">
    <source>
        <dbReference type="ARBA" id="ARBA00022598"/>
    </source>
</evidence>
<dbReference type="PANTHER" id="PTHR21299:SF1">
    <property type="entry name" value="PANTOATE--BETA-ALANINE LIGASE"/>
    <property type="match status" value="1"/>
</dbReference>
<keyword evidence="10" id="KW-1185">Reference proteome</keyword>
<dbReference type="Proteomes" id="UP000319342">
    <property type="component" value="Chromosome"/>
</dbReference>
<dbReference type="GO" id="GO:0015940">
    <property type="term" value="P:pantothenate biosynthetic process"/>
    <property type="evidence" value="ECO:0007669"/>
    <property type="project" value="UniProtKB-UniRule"/>
</dbReference>
<evidence type="ECO:0000313" key="9">
    <source>
        <dbReference type="EMBL" id="QDU84647.1"/>
    </source>
</evidence>
<keyword evidence="4 8" id="KW-0566">Pantothenate biosynthesis</keyword>
<dbReference type="UniPathway" id="UPA00028">
    <property type="reaction ID" value="UER00005"/>
</dbReference>
<evidence type="ECO:0000256" key="5">
    <source>
        <dbReference type="ARBA" id="ARBA00022741"/>
    </source>
</evidence>
<evidence type="ECO:0000256" key="1">
    <source>
        <dbReference type="ARBA" id="ARBA00004990"/>
    </source>
</evidence>
<evidence type="ECO:0000256" key="4">
    <source>
        <dbReference type="ARBA" id="ARBA00022655"/>
    </source>
</evidence>
<evidence type="ECO:0000256" key="7">
    <source>
        <dbReference type="ARBA" id="ARBA00048258"/>
    </source>
</evidence>
<reference evidence="9 10" key="1">
    <citation type="submission" date="2019-02" db="EMBL/GenBank/DDBJ databases">
        <title>Deep-cultivation of Planctomycetes and their phenomic and genomic characterization uncovers novel biology.</title>
        <authorList>
            <person name="Wiegand S."/>
            <person name="Jogler M."/>
            <person name="Boedeker C."/>
            <person name="Pinto D."/>
            <person name="Vollmers J."/>
            <person name="Rivas-Marin E."/>
            <person name="Kohn T."/>
            <person name="Peeters S.H."/>
            <person name="Heuer A."/>
            <person name="Rast P."/>
            <person name="Oberbeckmann S."/>
            <person name="Bunk B."/>
            <person name="Jeske O."/>
            <person name="Meyerdierks A."/>
            <person name="Storesund J.E."/>
            <person name="Kallscheuer N."/>
            <person name="Luecker S."/>
            <person name="Lage O.M."/>
            <person name="Pohl T."/>
            <person name="Merkel B.J."/>
            <person name="Hornburger P."/>
            <person name="Mueller R.-W."/>
            <person name="Bruemmer F."/>
            <person name="Labrenz M."/>
            <person name="Spormann A.M."/>
            <person name="Op den Camp H."/>
            <person name="Overmann J."/>
            <person name="Amann R."/>
            <person name="Jetten M.S.M."/>
            <person name="Mascher T."/>
            <person name="Medema M.H."/>
            <person name="Devos D.P."/>
            <person name="Kaster A.-K."/>
            <person name="Ovreas L."/>
            <person name="Rohde M."/>
            <person name="Galperin M.Y."/>
            <person name="Jogler C."/>
        </authorList>
    </citation>
    <scope>NUCLEOTIDE SEQUENCE [LARGE SCALE GENOMIC DNA]</scope>
    <source>
        <strain evidence="9 10">Pla163</strain>
    </source>
</reference>
<keyword evidence="5 8" id="KW-0547">Nucleotide-binding</keyword>
<name>A0A518CZK4_9BACT</name>
<comment type="similarity">
    <text evidence="2 8">Belongs to the pantothenate synthetase family.</text>
</comment>
<comment type="subcellular location">
    <subcellularLocation>
        <location evidence="8">Cytoplasm</location>
    </subcellularLocation>
</comment>
<protein>
    <recommendedName>
        <fullName evidence="8">Pantothenate synthetase</fullName>
        <shortName evidence="8">PS</shortName>
        <ecNumber evidence="8">6.3.2.1</ecNumber>
    </recommendedName>
    <alternativeName>
        <fullName evidence="8">Pantoate--beta-alanine ligase</fullName>
    </alternativeName>
    <alternativeName>
        <fullName evidence="8">Pantoate-activating enzyme</fullName>
    </alternativeName>
</protein>
<comment type="function">
    <text evidence="8">Catalyzes the condensation of pantoate with beta-alanine in an ATP-dependent reaction via a pantoyl-adenylate intermediate.</text>
</comment>
<evidence type="ECO:0000256" key="2">
    <source>
        <dbReference type="ARBA" id="ARBA00009256"/>
    </source>
</evidence>
<feature type="binding site" evidence="8">
    <location>
        <position position="74"/>
    </location>
    <ligand>
        <name>(R)-pantoate</name>
        <dbReference type="ChEBI" id="CHEBI:15980"/>
    </ligand>
</feature>
<evidence type="ECO:0000256" key="6">
    <source>
        <dbReference type="ARBA" id="ARBA00022840"/>
    </source>
</evidence>
<dbReference type="InterPro" id="IPR004821">
    <property type="entry name" value="Cyt_trans-like"/>
</dbReference>
<sequence>MRGLRPTNRPDVERIESPIAAAERCRTVRDTSPSTRIGFVPTMGALHEGHLALVRRAAAENDLVVVSIFVNPLQFDDARDLAAYHRDFDGDCALLEGAGAHIAFTGGLDEFFPEYDLYGPSGTDVIEAVDPGPAARAGLEGDVRPGHFEGVATIVRRLFDLVRPHVAYFGAKDWQQTLVVRHVAGSGEPSIVVVPTDREASGLARSSRNARLSPAQREHAAVVHRALLAAREAFAGGERDPVALEGRMRAVLDREDGTEIEYAALRDARTLATFDGPVPDDGARALVAVRLAGVRLIDNLGLVPDEESE</sequence>
<dbReference type="InterPro" id="IPR003721">
    <property type="entry name" value="Pantoate_ligase"/>
</dbReference>
<dbReference type="Pfam" id="PF02569">
    <property type="entry name" value="Pantoate_ligase"/>
    <property type="match status" value="1"/>
</dbReference>
<dbReference type="EMBL" id="CP036290">
    <property type="protein sequence ID" value="QDU84647.1"/>
    <property type="molecule type" value="Genomic_DNA"/>
</dbReference>
<comment type="caution">
    <text evidence="8">Lacks conserved residue(s) required for the propagation of feature annotation.</text>
</comment>